<feature type="transmembrane region" description="Helical" evidence="5">
    <location>
        <begin position="338"/>
        <end position="357"/>
    </location>
</feature>
<dbReference type="EMBL" id="JBHRYQ010000001">
    <property type="protein sequence ID" value="MFC3812729.1"/>
    <property type="molecule type" value="Genomic_DNA"/>
</dbReference>
<sequence>MKKIGFWLFIILSISPLIYLKKYDFGYHTPKILFFWFVIIAFALVKSFKYFSTNKISFSLNHIGVCLLTYLTVLIASGFNAQSPSLSFFSTFERMDGIINYIFLIVFYLLLSNEKIEIHDWQRILKFSTAIAIVISVIAIIEFHKDDFVRAKSTFANPLTLAYYLVFHFLLVFSNLINKLTSQSPYKSIEKLVTILILFIIGYGIFTTSARSAIVSLLCGIITLGIYSLAVFKGYRKKILILFGIISGLGITVIVKISSLTSLMSRIGDFSLLDNSSFTRIALWKTVFTFWKDKPFLGWGKEHFVYFFTTHYQNAFHNSDEWYDRSHNFLIDKFLESGILGLVSYCLIISVSILSIFNRKNHLSPIQKGALLAFIVSFISFHFTNFETYSSYIIIFSIFIFITQHSTANQFTIRKNLKIAFSAYIVILIFSGYQLVFKTFQNYKTWNNIKLTTDNIYFVNQYNDLLSQAKIGKYDILLKLGLLRSLIPNNRNLEMVKDDYYKKAESNFKNALKDYPEHPILLSQLGFIQFESGNPEEAIKTYLHLKEIAPYRHTNILDLGTMYMMTKQYDKALAIYDYVLSYDDMYQITYLNKAYCLALIGDKTNAAINLKKLSPKIIIDNQVRYDTVKQLL</sequence>
<feature type="transmembrane region" description="Helical" evidence="5">
    <location>
        <begin position="419"/>
        <end position="437"/>
    </location>
</feature>
<evidence type="ECO:0000313" key="7">
    <source>
        <dbReference type="EMBL" id="MFC3812729.1"/>
    </source>
</evidence>
<dbReference type="PANTHER" id="PTHR37422:SF13">
    <property type="entry name" value="LIPOPOLYSACCHARIDE BIOSYNTHESIS PROTEIN PA4999-RELATED"/>
    <property type="match status" value="1"/>
</dbReference>
<accession>A0ABV7YZW7</accession>
<comment type="caution">
    <text evidence="7">The sequence shown here is derived from an EMBL/GenBank/DDBJ whole genome shotgun (WGS) entry which is preliminary data.</text>
</comment>
<keyword evidence="4 5" id="KW-0472">Membrane</keyword>
<keyword evidence="8" id="KW-1185">Reference proteome</keyword>
<dbReference type="InterPro" id="IPR007016">
    <property type="entry name" value="O-antigen_ligase-rel_domated"/>
</dbReference>
<dbReference type="InterPro" id="IPR051533">
    <property type="entry name" value="WaaL-like"/>
</dbReference>
<evidence type="ECO:0000256" key="2">
    <source>
        <dbReference type="ARBA" id="ARBA00022692"/>
    </source>
</evidence>
<feature type="transmembrane region" description="Helical" evidence="5">
    <location>
        <begin position="30"/>
        <end position="48"/>
    </location>
</feature>
<feature type="transmembrane region" description="Helical" evidence="5">
    <location>
        <begin position="161"/>
        <end position="177"/>
    </location>
</feature>
<dbReference type="GO" id="GO:0016874">
    <property type="term" value="F:ligase activity"/>
    <property type="evidence" value="ECO:0007669"/>
    <property type="project" value="UniProtKB-KW"/>
</dbReference>
<dbReference type="SUPFAM" id="SSF48452">
    <property type="entry name" value="TPR-like"/>
    <property type="match status" value="1"/>
</dbReference>
<feature type="transmembrane region" description="Helical" evidence="5">
    <location>
        <begin position="392"/>
        <end position="412"/>
    </location>
</feature>
<feature type="domain" description="O-antigen ligase-related" evidence="6">
    <location>
        <begin position="197"/>
        <end position="345"/>
    </location>
</feature>
<feature type="transmembrane region" description="Helical" evidence="5">
    <location>
        <begin position="369"/>
        <end position="386"/>
    </location>
</feature>
<evidence type="ECO:0000313" key="8">
    <source>
        <dbReference type="Proteomes" id="UP001595616"/>
    </source>
</evidence>
<dbReference type="InterPro" id="IPR011990">
    <property type="entry name" value="TPR-like_helical_dom_sf"/>
</dbReference>
<dbReference type="Gene3D" id="1.25.40.10">
    <property type="entry name" value="Tetratricopeptide repeat domain"/>
    <property type="match status" value="1"/>
</dbReference>
<evidence type="ECO:0000256" key="4">
    <source>
        <dbReference type="ARBA" id="ARBA00023136"/>
    </source>
</evidence>
<feature type="transmembrane region" description="Helical" evidence="5">
    <location>
        <begin position="123"/>
        <end position="141"/>
    </location>
</feature>
<evidence type="ECO:0000256" key="5">
    <source>
        <dbReference type="SAM" id="Phobius"/>
    </source>
</evidence>
<name>A0ABV7YZW7_9BACT</name>
<feature type="transmembrane region" description="Helical" evidence="5">
    <location>
        <begin position="212"/>
        <end position="232"/>
    </location>
</feature>
<feature type="transmembrane region" description="Helical" evidence="5">
    <location>
        <begin position="60"/>
        <end position="79"/>
    </location>
</feature>
<feature type="transmembrane region" description="Helical" evidence="5">
    <location>
        <begin position="91"/>
        <end position="111"/>
    </location>
</feature>
<evidence type="ECO:0000259" key="6">
    <source>
        <dbReference type="Pfam" id="PF04932"/>
    </source>
</evidence>
<dbReference type="Proteomes" id="UP001595616">
    <property type="component" value="Unassembled WGS sequence"/>
</dbReference>
<dbReference type="Pfam" id="PF14559">
    <property type="entry name" value="TPR_19"/>
    <property type="match status" value="1"/>
</dbReference>
<keyword evidence="3 5" id="KW-1133">Transmembrane helix</keyword>
<dbReference type="Pfam" id="PF04932">
    <property type="entry name" value="Wzy_C"/>
    <property type="match status" value="1"/>
</dbReference>
<protein>
    <submittedName>
        <fullName evidence="7">O-antigen ligase family protein</fullName>
    </submittedName>
</protein>
<reference evidence="8" key="1">
    <citation type="journal article" date="2019" name="Int. J. Syst. Evol. Microbiol.">
        <title>The Global Catalogue of Microorganisms (GCM) 10K type strain sequencing project: providing services to taxonomists for standard genome sequencing and annotation.</title>
        <authorList>
            <consortium name="The Broad Institute Genomics Platform"/>
            <consortium name="The Broad Institute Genome Sequencing Center for Infectious Disease"/>
            <person name="Wu L."/>
            <person name="Ma J."/>
        </authorList>
    </citation>
    <scope>NUCLEOTIDE SEQUENCE [LARGE SCALE GENOMIC DNA]</scope>
    <source>
        <strain evidence="8">CECT 7956</strain>
    </source>
</reference>
<keyword evidence="2 5" id="KW-0812">Transmembrane</keyword>
<evidence type="ECO:0000256" key="3">
    <source>
        <dbReference type="ARBA" id="ARBA00022989"/>
    </source>
</evidence>
<gene>
    <name evidence="7" type="ORF">ACFOOI_18850</name>
</gene>
<keyword evidence="7" id="KW-0436">Ligase</keyword>
<comment type="subcellular location">
    <subcellularLocation>
        <location evidence="1">Membrane</location>
        <topology evidence="1">Multi-pass membrane protein</topology>
    </subcellularLocation>
</comment>
<feature type="transmembrane region" description="Helical" evidence="5">
    <location>
        <begin position="189"/>
        <end position="206"/>
    </location>
</feature>
<evidence type="ECO:0000256" key="1">
    <source>
        <dbReference type="ARBA" id="ARBA00004141"/>
    </source>
</evidence>
<proteinExistence type="predicted"/>
<organism evidence="7 8">
    <name type="scientific">Lacihabitans lacunae</name>
    <dbReference type="NCBI Taxonomy" id="1028214"/>
    <lineage>
        <taxon>Bacteria</taxon>
        <taxon>Pseudomonadati</taxon>
        <taxon>Bacteroidota</taxon>
        <taxon>Cytophagia</taxon>
        <taxon>Cytophagales</taxon>
        <taxon>Leadbetterellaceae</taxon>
        <taxon>Lacihabitans</taxon>
    </lineage>
</organism>
<dbReference type="RefSeq" id="WP_379839622.1">
    <property type="nucleotide sequence ID" value="NZ_JBHRYQ010000001.1"/>
</dbReference>
<dbReference type="PANTHER" id="PTHR37422">
    <property type="entry name" value="TEICHURONIC ACID BIOSYNTHESIS PROTEIN TUAE"/>
    <property type="match status" value="1"/>
</dbReference>
<feature type="transmembrane region" description="Helical" evidence="5">
    <location>
        <begin position="239"/>
        <end position="257"/>
    </location>
</feature>